<reference evidence="3" key="1">
    <citation type="submission" date="2020-03" db="EMBL/GenBank/DDBJ databases">
        <title>A high-quality chromosome-level genome assembly of a woody plant with both climbing and erect habits, Rhamnella rubrinervis.</title>
        <authorList>
            <person name="Lu Z."/>
            <person name="Yang Y."/>
            <person name="Zhu X."/>
            <person name="Sun Y."/>
        </authorList>
    </citation>
    <scope>NUCLEOTIDE SEQUENCE</scope>
    <source>
        <strain evidence="3">BYM</strain>
        <tissue evidence="3">Leaf</tissue>
    </source>
</reference>
<evidence type="ECO:0000259" key="2">
    <source>
        <dbReference type="Pfam" id="PF13962"/>
    </source>
</evidence>
<gene>
    <name evidence="3" type="ORF">FNV43_RR06579</name>
</gene>
<sequence>MLTKNENIFHVVARHRRTEILDLLQSPAAVVPKSRLRRKINDDGDSILHNASYLGAFSSRDRPGEALRMQSELQWFKRVQKIVPLYFVNHRNKDKKTAHEFADRHRCFTCAYTVPGGSNKAGHPLLLKTTPFSVFAISDALSLCFSLTSVVVFLSIMTSTMREHDFRRSLPLKLVLGLTTLFFSVAAMMVAFSATLVLMVRQRLHWAAIPIYTIACCPVTIFSSSNSLSTSILPGLP</sequence>
<dbReference type="PANTHER" id="PTHR24177">
    <property type="entry name" value="CASKIN"/>
    <property type="match status" value="1"/>
</dbReference>
<feature type="domain" description="PGG" evidence="2">
    <location>
        <begin position="108"/>
        <end position="198"/>
    </location>
</feature>
<dbReference type="GO" id="GO:0016020">
    <property type="term" value="C:membrane"/>
    <property type="evidence" value="ECO:0007669"/>
    <property type="project" value="TreeGrafter"/>
</dbReference>
<dbReference type="InterPro" id="IPR026961">
    <property type="entry name" value="PGG_dom"/>
</dbReference>
<dbReference type="EMBL" id="VOIH02000003">
    <property type="protein sequence ID" value="KAF3450495.1"/>
    <property type="molecule type" value="Genomic_DNA"/>
</dbReference>
<accession>A0A8K0HET7</accession>
<comment type="caution">
    <text evidence="3">The sequence shown here is derived from an EMBL/GenBank/DDBJ whole genome shotgun (WGS) entry which is preliminary data.</text>
</comment>
<protein>
    <recommendedName>
        <fullName evidence="2">PGG domain-containing protein</fullName>
    </recommendedName>
</protein>
<keyword evidence="1" id="KW-0472">Membrane</keyword>
<feature type="transmembrane region" description="Helical" evidence="1">
    <location>
        <begin position="204"/>
        <end position="222"/>
    </location>
</feature>
<proteinExistence type="predicted"/>
<feature type="transmembrane region" description="Helical" evidence="1">
    <location>
        <begin position="174"/>
        <end position="198"/>
    </location>
</feature>
<evidence type="ECO:0000313" key="4">
    <source>
        <dbReference type="Proteomes" id="UP000796880"/>
    </source>
</evidence>
<dbReference type="Proteomes" id="UP000796880">
    <property type="component" value="Unassembled WGS sequence"/>
</dbReference>
<organism evidence="3 4">
    <name type="scientific">Rhamnella rubrinervis</name>
    <dbReference type="NCBI Taxonomy" id="2594499"/>
    <lineage>
        <taxon>Eukaryota</taxon>
        <taxon>Viridiplantae</taxon>
        <taxon>Streptophyta</taxon>
        <taxon>Embryophyta</taxon>
        <taxon>Tracheophyta</taxon>
        <taxon>Spermatophyta</taxon>
        <taxon>Magnoliopsida</taxon>
        <taxon>eudicotyledons</taxon>
        <taxon>Gunneridae</taxon>
        <taxon>Pentapetalae</taxon>
        <taxon>rosids</taxon>
        <taxon>fabids</taxon>
        <taxon>Rosales</taxon>
        <taxon>Rhamnaceae</taxon>
        <taxon>rhamnoid group</taxon>
        <taxon>Rhamneae</taxon>
        <taxon>Rhamnella</taxon>
    </lineage>
</organism>
<evidence type="ECO:0000313" key="3">
    <source>
        <dbReference type="EMBL" id="KAF3450495.1"/>
    </source>
</evidence>
<keyword evidence="1" id="KW-0812">Transmembrane</keyword>
<keyword evidence="4" id="KW-1185">Reference proteome</keyword>
<dbReference type="Pfam" id="PF13962">
    <property type="entry name" value="PGG"/>
    <property type="match status" value="1"/>
</dbReference>
<dbReference type="OrthoDB" id="1855590at2759"/>
<dbReference type="PANTHER" id="PTHR24177:SF344">
    <property type="entry name" value="PGG DOMAIN-CONTAINING PROTEIN"/>
    <property type="match status" value="1"/>
</dbReference>
<evidence type="ECO:0000256" key="1">
    <source>
        <dbReference type="SAM" id="Phobius"/>
    </source>
</evidence>
<name>A0A8K0HET7_9ROSA</name>
<keyword evidence="1" id="KW-1133">Transmembrane helix</keyword>
<feature type="transmembrane region" description="Helical" evidence="1">
    <location>
        <begin position="132"/>
        <end position="154"/>
    </location>
</feature>
<dbReference type="AlphaFoldDB" id="A0A8K0HET7"/>